<evidence type="ECO:0000259" key="1">
    <source>
        <dbReference type="Pfam" id="PF00646"/>
    </source>
</evidence>
<dbReference type="SUPFAM" id="SSF81383">
    <property type="entry name" value="F-box domain"/>
    <property type="match status" value="1"/>
</dbReference>
<dbReference type="AlphaFoldDB" id="A9TUZ4"/>
<organism>
    <name type="scientific">Physcomitrium patens</name>
    <name type="common">Spreading-leaved earth moss</name>
    <name type="synonym">Physcomitrella patens</name>
    <dbReference type="NCBI Taxonomy" id="3218"/>
    <lineage>
        <taxon>Eukaryota</taxon>
        <taxon>Viridiplantae</taxon>
        <taxon>Streptophyta</taxon>
        <taxon>Embryophyta</taxon>
        <taxon>Bryophyta</taxon>
        <taxon>Bryophytina</taxon>
        <taxon>Bryopsida</taxon>
        <taxon>Funariidae</taxon>
        <taxon>Funariales</taxon>
        <taxon>Funariaceae</taxon>
        <taxon>Physcomitrium</taxon>
    </lineage>
</organism>
<dbReference type="HOGENOM" id="CLU_740549_0_0_1"/>
<name>A9TUZ4_PHYPA</name>
<sequence length="102" mass="11915">MVMDALNDEMLRCVLEKLDVSYAVRALSVCKRWKETIEILINTCHFHDRTTATIHCPLIFIRDSTQHWWYGYDSTTCKWVPLPPLRVQMQVSLCPLAVECCL</sequence>
<accession>A9TUZ4</accession>
<dbReference type="EMBL" id="DS545218">
    <property type="protein sequence ID" value="EDQ52769.1"/>
    <property type="molecule type" value="Genomic_DNA"/>
</dbReference>
<reference evidence="2" key="1">
    <citation type="journal article" date="2008" name="Science">
        <title>The Physcomitrella genome reveals evolutionary insights into the conquest of land by plants.</title>
        <authorList>
            <person name="Rensing S."/>
            <person name="Lang D."/>
            <person name="Zimmer A."/>
            <person name="Terry A."/>
            <person name="Salamov A."/>
            <person name="Shapiro H."/>
            <person name="Nishiyama T."/>
            <person name="Perroud P.-F."/>
            <person name="Lindquist E."/>
            <person name="Kamisugi Y."/>
            <person name="Tanahashi T."/>
            <person name="Sakakibara K."/>
            <person name="Fujita T."/>
            <person name="Oishi K."/>
            <person name="Shin-I T."/>
            <person name="Kuroki Y."/>
            <person name="Toyoda A."/>
            <person name="Suzuki Y."/>
            <person name="Hashimoto A."/>
            <person name="Yamaguchi K."/>
            <person name="Sugano A."/>
            <person name="Kohara Y."/>
            <person name="Fujiyama A."/>
            <person name="Anterola A."/>
            <person name="Aoki S."/>
            <person name="Ashton N."/>
            <person name="Barbazuk W.B."/>
            <person name="Barker E."/>
            <person name="Bennetzen J."/>
            <person name="Bezanilla M."/>
            <person name="Blankenship R."/>
            <person name="Cho S.H."/>
            <person name="Dutcher S."/>
            <person name="Estelle M."/>
            <person name="Fawcett J.A."/>
            <person name="Gundlach H."/>
            <person name="Hanada K."/>
            <person name="Heyl A."/>
            <person name="Hicks K.A."/>
            <person name="Hugh J."/>
            <person name="Lohr M."/>
            <person name="Mayer K."/>
            <person name="Melkozernov A."/>
            <person name="Murata T."/>
            <person name="Nelson D."/>
            <person name="Pils B."/>
            <person name="Prigge M."/>
            <person name="Reiss B."/>
            <person name="Renner T."/>
            <person name="Rombauts S."/>
            <person name="Rushton P."/>
            <person name="Sanderfoot A."/>
            <person name="Schween G."/>
            <person name="Shiu S.-H."/>
            <person name="Stueber K."/>
            <person name="Theodoulou F.L."/>
            <person name="Tu H."/>
            <person name="Van de Peer Y."/>
            <person name="Verrier P.J."/>
            <person name="Waters E."/>
            <person name="Wood A."/>
            <person name="Yang L."/>
            <person name="Cove D."/>
            <person name="Cuming A."/>
            <person name="Hasebe M."/>
            <person name="Lucas S."/>
            <person name="Mishler D.B."/>
            <person name="Reski R."/>
            <person name="Grigoriev I."/>
            <person name="Quatrano R.S."/>
            <person name="Boore J.L."/>
        </authorList>
    </citation>
    <scope>NUCLEOTIDE SEQUENCE [LARGE SCALE GENOMIC DNA]</scope>
</reference>
<proteinExistence type="predicted"/>
<dbReference type="Gene3D" id="1.20.1280.50">
    <property type="match status" value="1"/>
</dbReference>
<evidence type="ECO:0000313" key="2">
    <source>
        <dbReference type="EMBL" id="EDQ52769.1"/>
    </source>
</evidence>
<dbReference type="InterPro" id="IPR036047">
    <property type="entry name" value="F-box-like_dom_sf"/>
</dbReference>
<dbReference type="InterPro" id="IPR001810">
    <property type="entry name" value="F-box_dom"/>
</dbReference>
<feature type="domain" description="F-box" evidence="1">
    <location>
        <begin position="6"/>
        <end position="41"/>
    </location>
</feature>
<dbReference type="Pfam" id="PF00646">
    <property type="entry name" value="F-box"/>
    <property type="match status" value="1"/>
</dbReference>
<protein>
    <submittedName>
        <fullName evidence="2">Predicted protein</fullName>
    </submittedName>
</protein>
<gene>
    <name evidence="2" type="ORF">PHYPADRAFT_172098</name>
</gene>